<name>A0A8S1PI17_9CILI</name>
<evidence type="ECO:0000313" key="1">
    <source>
        <dbReference type="EMBL" id="CAD8102451.1"/>
    </source>
</evidence>
<proteinExistence type="predicted"/>
<keyword evidence="2" id="KW-1185">Reference proteome</keyword>
<gene>
    <name evidence="1" type="ORF">PSON_ATCC_30995.1.T0780024</name>
</gene>
<comment type="caution">
    <text evidence="1">The sequence shown here is derived from an EMBL/GenBank/DDBJ whole genome shotgun (WGS) entry which is preliminary data.</text>
</comment>
<dbReference type="AlphaFoldDB" id="A0A8S1PI17"/>
<accession>A0A8S1PI17</accession>
<sequence length="159" mass="19184">MKMLLYFIFNGYPVFFYKKYHYDTKQIHNIDINCIIIVYNLIKAFVIQQYNSNIYIKPVVAIIKLYSRIQSMMKLYYWSIQKIVFQIKIEQQDGLITALTKFDQSLQIQNVYEILQRLILNIQTLEELDKANIRSHSGFLLDFLYLINNLIIRSFKDYI</sequence>
<dbReference type="Proteomes" id="UP000692954">
    <property type="component" value="Unassembled WGS sequence"/>
</dbReference>
<dbReference type="EMBL" id="CAJJDN010000078">
    <property type="protein sequence ID" value="CAD8102451.1"/>
    <property type="molecule type" value="Genomic_DNA"/>
</dbReference>
<protein>
    <submittedName>
        <fullName evidence="1">Uncharacterized protein</fullName>
    </submittedName>
</protein>
<reference evidence="1" key="1">
    <citation type="submission" date="2021-01" db="EMBL/GenBank/DDBJ databases">
        <authorList>
            <consortium name="Genoscope - CEA"/>
            <person name="William W."/>
        </authorList>
    </citation>
    <scope>NUCLEOTIDE SEQUENCE</scope>
</reference>
<dbReference type="OrthoDB" id="288598at2759"/>
<organism evidence="1 2">
    <name type="scientific">Paramecium sonneborni</name>
    <dbReference type="NCBI Taxonomy" id="65129"/>
    <lineage>
        <taxon>Eukaryota</taxon>
        <taxon>Sar</taxon>
        <taxon>Alveolata</taxon>
        <taxon>Ciliophora</taxon>
        <taxon>Intramacronucleata</taxon>
        <taxon>Oligohymenophorea</taxon>
        <taxon>Peniculida</taxon>
        <taxon>Parameciidae</taxon>
        <taxon>Paramecium</taxon>
    </lineage>
</organism>
<evidence type="ECO:0000313" key="2">
    <source>
        <dbReference type="Proteomes" id="UP000692954"/>
    </source>
</evidence>